<evidence type="ECO:0000256" key="6">
    <source>
        <dbReference type="ARBA" id="ARBA00022723"/>
    </source>
</evidence>
<dbReference type="CDD" id="cd02787">
    <property type="entry name" value="MopB_CT_ydeP"/>
    <property type="match status" value="1"/>
</dbReference>
<dbReference type="EMBL" id="QPGL01000001">
    <property type="protein sequence ID" value="RCS72365.1"/>
    <property type="molecule type" value="Genomic_DNA"/>
</dbReference>
<dbReference type="GO" id="GO:0030151">
    <property type="term" value="F:molybdenum ion binding"/>
    <property type="evidence" value="ECO:0007669"/>
    <property type="project" value="InterPro"/>
</dbReference>
<keyword evidence="9" id="KW-0411">Iron-sulfur</keyword>
<keyword evidence="4" id="KW-0004">4Fe-4S</keyword>
<dbReference type="SUPFAM" id="SSF50692">
    <property type="entry name" value="ADC-like"/>
    <property type="match status" value="1"/>
</dbReference>
<comment type="caution">
    <text evidence="12">The sequence shown here is derived from an EMBL/GenBank/DDBJ whole genome shotgun (WGS) entry which is preliminary data.</text>
</comment>
<dbReference type="GeneID" id="303187544"/>
<dbReference type="InterPro" id="IPR050123">
    <property type="entry name" value="Prok_molybdopt-oxidoreductase"/>
</dbReference>
<dbReference type="InterPro" id="IPR006656">
    <property type="entry name" value="Mopterin_OxRdtase"/>
</dbReference>
<dbReference type="GO" id="GO:1990204">
    <property type="term" value="C:oxidoreductase complex"/>
    <property type="evidence" value="ECO:0007669"/>
    <property type="project" value="UniProtKB-ARBA"/>
</dbReference>
<dbReference type="InterPro" id="IPR006657">
    <property type="entry name" value="MoPterin_dinucl-bd_dom"/>
</dbReference>
<dbReference type="SUPFAM" id="SSF53706">
    <property type="entry name" value="Formate dehydrogenase/DMSO reductase, domains 1-3"/>
    <property type="match status" value="1"/>
</dbReference>
<sequence>MAIKKYTHAAGGWGALVSTGKHLLKSENVAKNIRNLMRTNQDKGFDCPGCAWGEDGEKGLFHFCENGAKAVNWEGTSRRVDGTFFAAHSVKWLRKQSDYYLEYQGRLNQPVRYNADTDHYEAINWDDAFALIAKHLKQLESPNQAEFYTSGRASNEAAFLYQLFARSVGTNNFPDCSNMCHEATSVALAQAIGIGKGTTRMDDFAKSDAIFLFGQNPATNHPRMMDTLYKASRRGASIVSFNNLKERGLERFTNPQNKIEMITNGSTPISGHYFTPKLGGDMAAVRGMVKALYAFDKKERSQGRDSIFDHAYIEKHTNGMQTYLDQVDATSWSEIIEQSGLTQQQLETAAETYRKAERVIITWAMGITQHKHSVNTIQEMVNLQLLFGQIGKEGAGVCPIRGHSNVQGDRTVGINERPSASFLAKLEAAAGFKAPTKPGHNVVESIKSMLAGESKVFIGLGGNFVSATPDTRLTQQALESCNLTVNIATKLNRTHLSPGKDSLILPCLGRTDVDWQKNGQQCVTVEDSFSMVHASYGAVEHDVQSNDQGEMRSEPAIIAGMAQATLGSSPIDWLSLIEDYDRIRSLIEKVIPGFEGVNDKIKQPGGFYLGNSARDNNWQTKSGKAEFNAHSLPTHLQPAALRKMSDQAVFVLQTMRSHDQYNTTVYGFDDRYRGVFGERKVLFMNKKDIQNMGMQAGDRVDIQSLYADEYQREIYGFKLVEYEIPEGNIAAYFPEANPLVALHDSGDLSDTPVSKAIVVTLKLSEKTSENINVVSY</sequence>
<reference evidence="12 13" key="1">
    <citation type="journal article" date="2017" name="Elife">
        <title>Extensive horizontal gene transfer in cheese-associated bacteria.</title>
        <authorList>
            <person name="Bonham K.S."/>
            <person name="Wolfe B.E."/>
            <person name="Dutton R.J."/>
        </authorList>
    </citation>
    <scope>NUCLEOTIDE SEQUENCE [LARGE SCALE GENOMIC DNA]</scope>
    <source>
        <strain evidence="12 13">JB196</strain>
    </source>
</reference>
<dbReference type="GO" id="GO:0045333">
    <property type="term" value="P:cellular respiration"/>
    <property type="evidence" value="ECO:0007669"/>
    <property type="project" value="UniProtKB-ARBA"/>
</dbReference>
<evidence type="ECO:0000259" key="11">
    <source>
        <dbReference type="Pfam" id="PF01568"/>
    </source>
</evidence>
<evidence type="ECO:0000313" key="12">
    <source>
        <dbReference type="EMBL" id="RCS72365.1"/>
    </source>
</evidence>
<evidence type="ECO:0000256" key="5">
    <source>
        <dbReference type="ARBA" id="ARBA00022505"/>
    </source>
</evidence>
<dbReference type="GO" id="GO:0043546">
    <property type="term" value="F:molybdopterin cofactor binding"/>
    <property type="evidence" value="ECO:0007669"/>
    <property type="project" value="InterPro"/>
</dbReference>
<dbReference type="GO" id="GO:0016020">
    <property type="term" value="C:membrane"/>
    <property type="evidence" value="ECO:0007669"/>
    <property type="project" value="TreeGrafter"/>
</dbReference>
<dbReference type="NCBIfam" id="TIGR01701">
    <property type="entry name" value="Fdhalpha-like"/>
    <property type="match status" value="1"/>
</dbReference>
<keyword evidence="6" id="KW-0479">Metal-binding</keyword>
<comment type="similarity">
    <text evidence="3">Belongs to the prokaryotic molybdopterin-containing oxidoreductase family.</text>
</comment>
<keyword evidence="7" id="KW-0560">Oxidoreductase</keyword>
<proteinExistence type="inferred from homology"/>
<evidence type="ECO:0000313" key="13">
    <source>
        <dbReference type="Proteomes" id="UP000252479"/>
    </source>
</evidence>
<gene>
    <name evidence="12" type="ORF">CIK83_01365</name>
</gene>
<evidence type="ECO:0000256" key="1">
    <source>
        <dbReference type="ARBA" id="ARBA00001942"/>
    </source>
</evidence>
<keyword evidence="5" id="KW-0500">Molybdenum</keyword>
<dbReference type="RefSeq" id="WP_086960381.1">
    <property type="nucleotide sequence ID" value="NZ_FUKS01000028.1"/>
</dbReference>
<keyword evidence="13" id="KW-1185">Reference proteome</keyword>
<dbReference type="CDD" id="cd02767">
    <property type="entry name" value="MopB_ydeP"/>
    <property type="match status" value="1"/>
</dbReference>
<organism evidence="12 13">
    <name type="scientific">Vibrio casei</name>
    <dbReference type="NCBI Taxonomy" id="673372"/>
    <lineage>
        <taxon>Bacteria</taxon>
        <taxon>Pseudomonadati</taxon>
        <taxon>Pseudomonadota</taxon>
        <taxon>Gammaproteobacteria</taxon>
        <taxon>Vibrionales</taxon>
        <taxon>Vibrionaceae</taxon>
        <taxon>Vibrio</taxon>
    </lineage>
</organism>
<keyword evidence="8" id="KW-0408">Iron</keyword>
<evidence type="ECO:0000256" key="9">
    <source>
        <dbReference type="ARBA" id="ARBA00023014"/>
    </source>
</evidence>
<dbReference type="Gene3D" id="3.40.50.740">
    <property type="match status" value="1"/>
</dbReference>
<feature type="domain" description="Molybdopterin dinucleotide-binding" evidence="11">
    <location>
        <begin position="650"/>
        <end position="742"/>
    </location>
</feature>
<dbReference type="Proteomes" id="UP000252479">
    <property type="component" value="Unassembled WGS sequence"/>
</dbReference>
<protein>
    <submittedName>
        <fullName evidence="12">CbbBc protein</fullName>
    </submittedName>
</protein>
<dbReference type="Pfam" id="PF01568">
    <property type="entry name" value="Molydop_binding"/>
    <property type="match status" value="1"/>
</dbReference>
<feature type="domain" description="Molybdopterin oxidoreductase" evidence="10">
    <location>
        <begin position="106"/>
        <end position="488"/>
    </location>
</feature>
<dbReference type="PIRSF" id="PIRSF000144">
    <property type="entry name" value="CbbBc"/>
    <property type="match status" value="1"/>
</dbReference>
<dbReference type="PANTHER" id="PTHR43105:SF4">
    <property type="entry name" value="PROTEIN YDEP"/>
    <property type="match status" value="1"/>
</dbReference>
<evidence type="ECO:0000256" key="7">
    <source>
        <dbReference type="ARBA" id="ARBA00023002"/>
    </source>
</evidence>
<dbReference type="GO" id="GO:0008863">
    <property type="term" value="F:formate dehydrogenase (NAD+) activity"/>
    <property type="evidence" value="ECO:0007669"/>
    <property type="project" value="InterPro"/>
</dbReference>
<dbReference type="InterPro" id="IPR037951">
    <property type="entry name" value="MopB_CT_YdeP"/>
</dbReference>
<dbReference type="Gene3D" id="3.40.228.10">
    <property type="entry name" value="Dimethylsulfoxide Reductase, domain 2"/>
    <property type="match status" value="1"/>
</dbReference>
<evidence type="ECO:0000256" key="8">
    <source>
        <dbReference type="ARBA" id="ARBA00023004"/>
    </source>
</evidence>
<evidence type="ECO:0000256" key="2">
    <source>
        <dbReference type="ARBA" id="ARBA00001966"/>
    </source>
</evidence>
<dbReference type="GO" id="GO:0051539">
    <property type="term" value="F:4 iron, 4 sulfur cluster binding"/>
    <property type="evidence" value="ECO:0007669"/>
    <property type="project" value="UniProtKB-KW"/>
</dbReference>
<evidence type="ECO:0000256" key="3">
    <source>
        <dbReference type="ARBA" id="ARBA00010312"/>
    </source>
</evidence>
<name>A0A368LKP5_9VIBR</name>
<dbReference type="PANTHER" id="PTHR43105">
    <property type="entry name" value="RESPIRATORY NITRATE REDUCTASE"/>
    <property type="match status" value="1"/>
</dbReference>
<accession>A0A368LKP5</accession>
<dbReference type="InterPro" id="IPR009010">
    <property type="entry name" value="Asp_de-COase-like_dom_sf"/>
</dbReference>
<evidence type="ECO:0000259" key="10">
    <source>
        <dbReference type="Pfam" id="PF00384"/>
    </source>
</evidence>
<dbReference type="InterPro" id="IPR041953">
    <property type="entry name" value="YdeP_MopB"/>
</dbReference>
<dbReference type="InterPro" id="IPR010046">
    <property type="entry name" value="Mopterin_OxRdtse_a_bac"/>
</dbReference>
<evidence type="ECO:0000256" key="4">
    <source>
        <dbReference type="ARBA" id="ARBA00022485"/>
    </source>
</evidence>
<comment type="cofactor">
    <cofactor evidence="1">
        <name>Mo-bis(molybdopterin guanine dinucleotide)</name>
        <dbReference type="ChEBI" id="CHEBI:60539"/>
    </cofactor>
</comment>
<dbReference type="Pfam" id="PF00384">
    <property type="entry name" value="Molybdopterin"/>
    <property type="match status" value="1"/>
</dbReference>
<dbReference type="AlphaFoldDB" id="A0A368LKP5"/>
<comment type="cofactor">
    <cofactor evidence="2">
        <name>[4Fe-4S] cluster</name>
        <dbReference type="ChEBI" id="CHEBI:49883"/>
    </cofactor>
</comment>